<keyword evidence="3" id="KW-1185">Reference proteome</keyword>
<dbReference type="STRING" id="709991.Odosp_0021"/>
<dbReference type="Proteomes" id="UP000006657">
    <property type="component" value="Chromosome"/>
</dbReference>
<dbReference type="EMBL" id="CP002544">
    <property type="protein sequence ID" value="ADY31136.1"/>
    <property type="molecule type" value="Genomic_DNA"/>
</dbReference>
<dbReference type="InterPro" id="IPR036754">
    <property type="entry name" value="YbaK/aa-tRNA-synt-asso_dom_sf"/>
</dbReference>
<dbReference type="InterPro" id="IPR007214">
    <property type="entry name" value="YbaK/aa-tRNA-synth-assoc-dom"/>
</dbReference>
<evidence type="ECO:0000313" key="2">
    <source>
        <dbReference type="EMBL" id="ADY31136.1"/>
    </source>
</evidence>
<name>F9ZBZ6_ODOSD</name>
<dbReference type="KEGG" id="osp:Odosp_0021"/>
<dbReference type="CDD" id="cd04333">
    <property type="entry name" value="ProX_deacylase"/>
    <property type="match status" value="1"/>
</dbReference>
<proteinExistence type="predicted"/>
<dbReference type="AlphaFoldDB" id="F9ZBZ6"/>
<organism evidence="2 3">
    <name type="scientific">Odoribacter splanchnicus (strain ATCC 29572 / DSM 20712 / CIP 104287 / JCM 15291 / NCTC 10825 / 1651/6)</name>
    <name type="common">Bacteroides splanchnicus</name>
    <dbReference type="NCBI Taxonomy" id="709991"/>
    <lineage>
        <taxon>Bacteria</taxon>
        <taxon>Pseudomonadati</taxon>
        <taxon>Bacteroidota</taxon>
        <taxon>Bacteroidia</taxon>
        <taxon>Bacteroidales</taxon>
        <taxon>Odoribacteraceae</taxon>
        <taxon>Odoribacter</taxon>
    </lineage>
</organism>
<dbReference type="SUPFAM" id="SSF55826">
    <property type="entry name" value="YbaK/ProRS associated domain"/>
    <property type="match status" value="1"/>
</dbReference>
<dbReference type="Pfam" id="PF04073">
    <property type="entry name" value="tRNA_edit"/>
    <property type="match status" value="1"/>
</dbReference>
<reference evidence="2 3" key="1">
    <citation type="journal article" date="2011" name="Stand. Genomic Sci.">
        <title>Complete genome sequence of Odoribacter splanchnicus type strain (1651/6).</title>
        <authorList>
            <consortium name="US DOE Joint Genome Institute (JGI-PGF)"/>
            <person name="Goker M."/>
            <person name="Gronow S."/>
            <person name="Zeytun A."/>
            <person name="Nolan M."/>
            <person name="Lucas S."/>
            <person name="Lapidus A."/>
            <person name="Hammon N."/>
            <person name="Deshpande S."/>
            <person name="Cheng J.F."/>
            <person name="Pitluck S."/>
            <person name="Liolios K."/>
            <person name="Pagani I."/>
            <person name="Ivanova N."/>
            <person name="Mavromatis K."/>
            <person name="Ovchinikova G."/>
            <person name="Pati A."/>
            <person name="Tapia R."/>
            <person name="Han C."/>
            <person name="Goodwin L."/>
            <person name="Chen A."/>
            <person name="Palaniappan K."/>
            <person name="Land M."/>
            <person name="Hauser L."/>
            <person name="Jeffries C.D."/>
            <person name="Brambilla E.M."/>
            <person name="Rohde M."/>
            <person name="Detter J.C."/>
            <person name="Woyke T."/>
            <person name="Bristow J."/>
            <person name="Markowitz V."/>
            <person name="Hugenholtz P."/>
            <person name="Eisen J.A."/>
            <person name="Kyrpides N.C."/>
            <person name="Klenk H.P."/>
        </authorList>
    </citation>
    <scope>NUCLEOTIDE SEQUENCE [LARGE SCALE GENOMIC DNA]</scope>
    <source>
        <strain evidence="3">ATCC 29572 / DSM 20712 / JCM 15291 / NCTC 10825 / 1651/6</strain>
    </source>
</reference>
<dbReference type="Gene3D" id="3.90.960.10">
    <property type="entry name" value="YbaK/aminoacyl-tRNA synthetase-associated domain"/>
    <property type="match status" value="1"/>
</dbReference>
<dbReference type="GO" id="GO:0002161">
    <property type="term" value="F:aminoacyl-tRNA deacylase activity"/>
    <property type="evidence" value="ECO:0007669"/>
    <property type="project" value="InterPro"/>
</dbReference>
<evidence type="ECO:0000259" key="1">
    <source>
        <dbReference type="Pfam" id="PF04073"/>
    </source>
</evidence>
<dbReference type="PaxDb" id="709991-Odosp_0021"/>
<dbReference type="eggNOG" id="COG2606">
    <property type="taxonomic scope" value="Bacteria"/>
</dbReference>
<dbReference type="PANTHER" id="PTHR30411:SF1">
    <property type="entry name" value="CYTOPLASMIC PROTEIN"/>
    <property type="match status" value="1"/>
</dbReference>
<dbReference type="PANTHER" id="PTHR30411">
    <property type="entry name" value="CYTOPLASMIC PROTEIN"/>
    <property type="match status" value="1"/>
</dbReference>
<protein>
    <submittedName>
        <fullName evidence="2">YbaK/prolyl-tRNA synthetase associated region</fullName>
    </submittedName>
</protein>
<feature type="domain" description="YbaK/aminoacyl-tRNA synthetase-associated" evidence="1">
    <location>
        <begin position="78"/>
        <end position="194"/>
    </location>
</feature>
<evidence type="ECO:0000313" key="3">
    <source>
        <dbReference type="Proteomes" id="UP000006657"/>
    </source>
</evidence>
<dbReference type="HOGENOM" id="CLU_094875_0_3_10"/>
<gene>
    <name evidence="2" type="ordered locus">Odosp_0021</name>
</gene>
<accession>F9ZBZ6</accession>
<sequence length="206" mass="22995">MHKVEIFRFTVVSSNMVSKKQSLRFIPSSISLILLSENNRSARITIEKNKIMSIEKVKAYFATLGREKEVMEFPVSSATVELAAQALSVEPARIAKTLSFQGEDENHCILIVTAGDAKIDNSKFRHFFKMKARMLSPEKVAESTGHAIGGVCPFANPEGVRTYLDISLQRFDTVFPACGSSNSAIELHCDELFRYALAIQWIDVCK</sequence>